<evidence type="ECO:0000313" key="4">
    <source>
        <dbReference type="Proteomes" id="UP001141992"/>
    </source>
</evidence>
<proteinExistence type="predicted"/>
<dbReference type="Pfam" id="PF01557">
    <property type="entry name" value="FAA_hydrolase"/>
    <property type="match status" value="1"/>
</dbReference>
<dbReference type="InterPro" id="IPR050772">
    <property type="entry name" value="Hydratase-Decarb/MhpD_sf"/>
</dbReference>
<organism evidence="3 4">
    <name type="scientific">Alcaligenes xylosoxydans xylosoxydans</name>
    <name type="common">Achromobacter xylosoxidans</name>
    <dbReference type="NCBI Taxonomy" id="85698"/>
    <lineage>
        <taxon>Bacteria</taxon>
        <taxon>Pseudomonadati</taxon>
        <taxon>Pseudomonadota</taxon>
        <taxon>Betaproteobacteria</taxon>
        <taxon>Burkholderiales</taxon>
        <taxon>Alcaligenaceae</taxon>
        <taxon>Achromobacter</taxon>
    </lineage>
</organism>
<dbReference type="InterPro" id="IPR036663">
    <property type="entry name" value="Fumarylacetoacetase_C_sf"/>
</dbReference>
<reference evidence="3" key="1">
    <citation type="submission" date="2022-12" db="EMBL/GenBank/DDBJ databases">
        <authorList>
            <person name="Voronina O.L."/>
            <person name="Kunda M.S."/>
            <person name="Ryzhova N."/>
            <person name="Aksenova E.I."/>
        </authorList>
    </citation>
    <scope>NUCLEOTIDE SEQUENCE</scope>
    <source>
        <strain evidence="3">SCCH136:Ach223948</strain>
    </source>
</reference>
<feature type="domain" description="Fumarylacetoacetase-like C-terminal" evidence="2">
    <location>
        <begin position="80"/>
        <end position="261"/>
    </location>
</feature>
<evidence type="ECO:0000259" key="2">
    <source>
        <dbReference type="Pfam" id="PF01557"/>
    </source>
</evidence>
<dbReference type="GO" id="GO:0005737">
    <property type="term" value="C:cytoplasm"/>
    <property type="evidence" value="ECO:0007669"/>
    <property type="project" value="TreeGrafter"/>
</dbReference>
<comment type="caution">
    <text evidence="3">The sequence shown here is derived from an EMBL/GenBank/DDBJ whole genome shotgun (WGS) entry which is preliminary data.</text>
</comment>
<evidence type="ECO:0000256" key="1">
    <source>
        <dbReference type="ARBA" id="ARBA00023239"/>
    </source>
</evidence>
<dbReference type="PANTHER" id="PTHR30143:SF0">
    <property type="entry name" value="2-KETO-4-PENTENOATE HYDRATASE"/>
    <property type="match status" value="1"/>
</dbReference>
<evidence type="ECO:0000313" key="3">
    <source>
        <dbReference type="EMBL" id="MCZ8405368.1"/>
    </source>
</evidence>
<name>A0A9X3L6Q9_ALCXX</name>
<dbReference type="InterPro" id="IPR011234">
    <property type="entry name" value="Fumarylacetoacetase-like_C"/>
</dbReference>
<dbReference type="Proteomes" id="UP001141992">
    <property type="component" value="Unassembled WGS sequence"/>
</dbReference>
<dbReference type="SUPFAM" id="SSF56529">
    <property type="entry name" value="FAH"/>
    <property type="match status" value="1"/>
</dbReference>
<accession>A0A9X3L6Q9</accession>
<dbReference type="EMBL" id="JAPZVI010000038">
    <property type="protein sequence ID" value="MCZ8405368.1"/>
    <property type="molecule type" value="Genomic_DNA"/>
</dbReference>
<dbReference type="PANTHER" id="PTHR30143">
    <property type="entry name" value="ACID HYDRATASE"/>
    <property type="match status" value="1"/>
</dbReference>
<dbReference type="Gene3D" id="3.90.850.10">
    <property type="entry name" value="Fumarylacetoacetase-like, C-terminal domain"/>
    <property type="match status" value="1"/>
</dbReference>
<dbReference type="GO" id="GO:0008684">
    <property type="term" value="F:2-oxopent-4-enoate hydratase activity"/>
    <property type="evidence" value="ECO:0007669"/>
    <property type="project" value="TreeGrafter"/>
</dbReference>
<protein>
    <submittedName>
        <fullName evidence="3">Decarboxylase</fullName>
    </submittedName>
</protein>
<dbReference type="AlphaFoldDB" id="A0A9X3L6Q9"/>
<sequence>MRALDIESAAREVKAAQDSQSALTLFTTRYPGFDLAVAYDVAQCVHDLRVGEGSITVGRKIGFTNPEMWQIFGVQQPVWAYVYDRTVIAAPQGHVELDIGKYHAPRIEPEIVVHFRSAPPTGGSPGDILACIDWIAHGIEIVQCHYPDWKFQAADTVADWGLHGALIVGRQVPVVQFKGDLSAMLERFSVDLSCDGVLKETGYGRNVLGSPLAAVSHLLGVLSGQPGAAPIQAGEIITTGTLTKAYPVQAGETWRTQISGLELPGIDVSFFRGS</sequence>
<gene>
    <name evidence="3" type="ORF">O9570_28220</name>
</gene>
<keyword evidence="1" id="KW-0456">Lyase</keyword>
<dbReference type="RefSeq" id="WP_269865543.1">
    <property type="nucleotide sequence ID" value="NZ_JAPZVI010000038.1"/>
</dbReference>